<evidence type="ECO:0000313" key="3">
    <source>
        <dbReference type="Proteomes" id="UP000293550"/>
    </source>
</evidence>
<feature type="transmembrane region" description="Helical" evidence="1">
    <location>
        <begin position="220"/>
        <end position="243"/>
    </location>
</feature>
<dbReference type="RefSeq" id="WP_130153262.1">
    <property type="nucleotide sequence ID" value="NZ_SCFB01000001.1"/>
</dbReference>
<keyword evidence="1" id="KW-0812">Transmembrane</keyword>
<feature type="transmembrane region" description="Helical" evidence="1">
    <location>
        <begin position="299"/>
        <end position="320"/>
    </location>
</feature>
<dbReference type="OrthoDB" id="7374357at2"/>
<keyword evidence="3" id="KW-1185">Reference proteome</keyword>
<dbReference type="Proteomes" id="UP000293550">
    <property type="component" value="Unassembled WGS sequence"/>
</dbReference>
<feature type="transmembrane region" description="Helical" evidence="1">
    <location>
        <begin position="96"/>
        <end position="117"/>
    </location>
</feature>
<name>A0A4Q7DL74_9PROT</name>
<proteinExistence type="predicted"/>
<comment type="caution">
    <text evidence="2">The sequence shown here is derived from an EMBL/GenBank/DDBJ whole genome shotgun (WGS) entry which is preliminary data.</text>
</comment>
<feature type="transmembrane region" description="Helical" evidence="1">
    <location>
        <begin position="186"/>
        <end position="208"/>
    </location>
</feature>
<dbReference type="AlphaFoldDB" id="A0A4Q7DL74"/>
<keyword evidence="1" id="KW-1133">Transmembrane helix</keyword>
<feature type="transmembrane region" description="Helical" evidence="1">
    <location>
        <begin position="123"/>
        <end position="143"/>
    </location>
</feature>
<feature type="transmembrane region" description="Helical" evidence="1">
    <location>
        <begin position="55"/>
        <end position="75"/>
    </location>
</feature>
<feature type="transmembrane region" description="Helical" evidence="1">
    <location>
        <begin position="7"/>
        <end position="29"/>
    </location>
</feature>
<evidence type="ECO:0008006" key="4">
    <source>
        <dbReference type="Google" id="ProtNLM"/>
    </source>
</evidence>
<sequence>MAKNLCNAFLSTIFFLILLTFYLSLVVYLDNTNIATGNGLYKAVDVLGWEKGTRFVVDSGGLLYAFGMGMLAKLIPDQWVTFYGVVTNFISYRKLALIHSIFGALASTSILIFAYQITRDRLLSTSIALLHAVSAFILVNSITSEDIMPGYFFFCLSFLFFYQAIITDSKRLYLTLTTFSVLGAMFLHWTLFPPIICTYGLVGLWLCFKEKGYIRLFVEQLFLFSGLIGLFVLSSNFLVASHFKSKLRFFDLLFPNKAGPGSWVGFCWHKFESLYLGVGNFLVGGQNVATFSGVSGHTIIRTVFSWALTFLCLGVSIHILRKDTFEKYKILASMGLGVFIFGQLQNMYGQPQDPQFQIQPMFIVTVSLILLSLGQKWKVALRVALPILVVLVGFDNVLAFKQSKGADSQAVKGFKEFRELFPKEKTKIVHLAYEGWSPWLMIFDYQGDFTIYLEDVSCLNTPFQFSPGICVKQAADQIMQEINSAMERGKRVIATTPWIEPDYMDALQSQNLTKQQVNELKEILLSHYKIKKTHTLLWGQFAEIERK</sequence>
<organism evidence="2 3">
    <name type="scientific">Candidatus Finniella inopinata</name>
    <dbReference type="NCBI Taxonomy" id="1696036"/>
    <lineage>
        <taxon>Bacteria</taxon>
        <taxon>Pseudomonadati</taxon>
        <taxon>Pseudomonadota</taxon>
        <taxon>Alphaproteobacteria</taxon>
        <taxon>Holosporales</taxon>
        <taxon>Candidatus Paracaedibacteraceae</taxon>
        <taxon>Candidatus Finniella</taxon>
    </lineage>
</organism>
<keyword evidence="1" id="KW-0472">Membrane</keyword>
<accession>A0A4Q7DL74</accession>
<dbReference type="EMBL" id="SCFB01000001">
    <property type="protein sequence ID" value="RZI47150.1"/>
    <property type="molecule type" value="Genomic_DNA"/>
</dbReference>
<evidence type="ECO:0000313" key="2">
    <source>
        <dbReference type="EMBL" id="RZI47150.1"/>
    </source>
</evidence>
<reference evidence="2 3" key="1">
    <citation type="submission" date="2018-10" db="EMBL/GenBank/DDBJ databases">
        <title>An updated phylogeny of the Alphaproteobacteria reveals that the parasitic Rickettsiales and Holosporales have independent origins.</title>
        <authorList>
            <person name="Munoz-Gomez S.A."/>
            <person name="Hess S."/>
            <person name="Burger G."/>
            <person name="Lang B.F."/>
            <person name="Susko E."/>
            <person name="Slamovits C.H."/>
            <person name="Roger A.J."/>
        </authorList>
    </citation>
    <scope>NUCLEOTIDE SEQUENCE [LARGE SCALE GENOMIC DNA]</scope>
    <source>
        <strain evidence="2">HOLO01</strain>
    </source>
</reference>
<feature type="transmembrane region" description="Helical" evidence="1">
    <location>
        <begin position="356"/>
        <end position="373"/>
    </location>
</feature>
<feature type="transmembrane region" description="Helical" evidence="1">
    <location>
        <begin position="327"/>
        <end position="344"/>
    </location>
</feature>
<feature type="transmembrane region" description="Helical" evidence="1">
    <location>
        <begin position="380"/>
        <end position="400"/>
    </location>
</feature>
<gene>
    <name evidence="2" type="ORF">EQU50_00785</name>
</gene>
<protein>
    <recommendedName>
        <fullName evidence="4">Glycosyltransferase RgtA/B/C/D-like domain-containing protein</fullName>
    </recommendedName>
</protein>
<evidence type="ECO:0000256" key="1">
    <source>
        <dbReference type="SAM" id="Phobius"/>
    </source>
</evidence>
<feature type="transmembrane region" description="Helical" evidence="1">
    <location>
        <begin position="150"/>
        <end position="166"/>
    </location>
</feature>